<keyword evidence="7 8" id="KW-0472">Membrane</keyword>
<dbReference type="InterPro" id="IPR038731">
    <property type="entry name" value="RgtA/B/C-like"/>
</dbReference>
<feature type="transmembrane region" description="Helical" evidence="8">
    <location>
        <begin position="20"/>
        <end position="40"/>
    </location>
</feature>
<dbReference type="InterPro" id="IPR050297">
    <property type="entry name" value="LipidA_mod_glycosyltrf_83"/>
</dbReference>
<keyword evidence="11" id="KW-1185">Reference proteome</keyword>
<feature type="transmembrane region" description="Helical" evidence="8">
    <location>
        <begin position="270"/>
        <end position="286"/>
    </location>
</feature>
<comment type="caution">
    <text evidence="10">The sequence shown here is derived from an EMBL/GenBank/DDBJ whole genome shotgun (WGS) entry which is preliminary data.</text>
</comment>
<dbReference type="Proteomes" id="UP001595796">
    <property type="component" value="Unassembled WGS sequence"/>
</dbReference>
<name>A0ABV9YZ38_9HYPH</name>
<evidence type="ECO:0000256" key="6">
    <source>
        <dbReference type="ARBA" id="ARBA00022989"/>
    </source>
</evidence>
<feature type="transmembrane region" description="Helical" evidence="8">
    <location>
        <begin position="216"/>
        <end position="237"/>
    </location>
</feature>
<dbReference type="EMBL" id="JBHSJF010000003">
    <property type="protein sequence ID" value="MFC5067078.1"/>
    <property type="molecule type" value="Genomic_DNA"/>
</dbReference>
<dbReference type="PANTHER" id="PTHR33908">
    <property type="entry name" value="MANNOSYLTRANSFERASE YKCB-RELATED"/>
    <property type="match status" value="1"/>
</dbReference>
<feature type="transmembrane region" description="Helical" evidence="8">
    <location>
        <begin position="381"/>
        <end position="399"/>
    </location>
</feature>
<evidence type="ECO:0000256" key="1">
    <source>
        <dbReference type="ARBA" id="ARBA00004651"/>
    </source>
</evidence>
<accession>A0ABV9YZ38</accession>
<feature type="transmembrane region" description="Helical" evidence="8">
    <location>
        <begin position="175"/>
        <end position="204"/>
    </location>
</feature>
<keyword evidence="5 8" id="KW-0812">Transmembrane</keyword>
<feature type="transmembrane region" description="Helical" evidence="8">
    <location>
        <begin position="351"/>
        <end position="374"/>
    </location>
</feature>
<dbReference type="Pfam" id="PF13231">
    <property type="entry name" value="PMT_2"/>
    <property type="match status" value="1"/>
</dbReference>
<feature type="transmembrane region" description="Helical" evidence="8">
    <location>
        <begin position="405"/>
        <end position="422"/>
    </location>
</feature>
<keyword evidence="3 10" id="KW-0328">Glycosyltransferase</keyword>
<evidence type="ECO:0000313" key="11">
    <source>
        <dbReference type="Proteomes" id="UP001595796"/>
    </source>
</evidence>
<comment type="subcellular location">
    <subcellularLocation>
        <location evidence="1">Cell membrane</location>
        <topology evidence="1">Multi-pass membrane protein</topology>
    </subcellularLocation>
</comment>
<protein>
    <submittedName>
        <fullName evidence="10">ArnT family glycosyltransferase</fullName>
        <ecNumber evidence="10">2.4.-.-</ecNumber>
    </submittedName>
</protein>
<sequence>MTLASTERASPIVTRRELSLSPTGLAVGLSFLFVAVALLARPLLPIDETRYLTVAWEMWNSGNYLVPHLNGETYAHKPPLLFWLINLAWAVTGPSEIVARLVPALSMPVAVFLTSRLGRELNATRRGAESALVLASMLVFVALSSMTMFDGLLTVCVLVGLIGLVRAGRGERSGFVLLGVAIGLGVLAKGPVIAVHLLPAALLAPVWAARRASWKGWYLGVVCSIAIGTAIGLVWAIPAAIAGGQEFANELFLKQSAGRVVDAFAHKKPFWFYIAILPLVLCPFTFSRSAIRSLVSWPSESAREWRLLTISAGCGFIIFSLMSGKQVHYLLPLLPAAALLMQRVRNVPDDLRWFVLTLAVCLVMIAVVVSLDVFDLPTLHINADGLLVLVGLAAMLMLARHDLTLAAAFTAIVFLGLHLHGWRSAFIPYDLGWVGTELRSYHDPDVAFVGLYHGEIAFLGRLDRPVAQIGSADISSWRTAHPRGIVIAVTDMYHRDLETQPDLQRPYRGGMMALWRPLQPEQTNAAPPP</sequence>
<feature type="transmembrane region" description="Helical" evidence="8">
    <location>
        <begin position="307"/>
        <end position="331"/>
    </location>
</feature>
<dbReference type="RefSeq" id="WP_114957475.1">
    <property type="nucleotide sequence ID" value="NZ_JBHSJF010000003.1"/>
</dbReference>
<dbReference type="PANTHER" id="PTHR33908:SF3">
    <property type="entry name" value="UNDECAPRENYL PHOSPHATE-ALPHA-4-AMINO-4-DEOXY-L-ARABINOSE ARABINOSYL TRANSFERASE"/>
    <property type="match status" value="1"/>
</dbReference>
<keyword evidence="6 8" id="KW-1133">Transmembrane helix</keyword>
<evidence type="ECO:0000256" key="4">
    <source>
        <dbReference type="ARBA" id="ARBA00022679"/>
    </source>
</evidence>
<evidence type="ECO:0000313" key="10">
    <source>
        <dbReference type="EMBL" id="MFC5067078.1"/>
    </source>
</evidence>
<organism evidence="10 11">
    <name type="scientific">Flaviflagellibacter deserti</name>
    <dbReference type="NCBI Taxonomy" id="2267266"/>
    <lineage>
        <taxon>Bacteria</taxon>
        <taxon>Pseudomonadati</taxon>
        <taxon>Pseudomonadota</taxon>
        <taxon>Alphaproteobacteria</taxon>
        <taxon>Hyphomicrobiales</taxon>
        <taxon>Flaviflagellibacter</taxon>
    </lineage>
</organism>
<gene>
    <name evidence="10" type="ORF">ACFPFW_03505</name>
</gene>
<evidence type="ECO:0000256" key="3">
    <source>
        <dbReference type="ARBA" id="ARBA00022676"/>
    </source>
</evidence>
<dbReference type="GO" id="GO:0016757">
    <property type="term" value="F:glycosyltransferase activity"/>
    <property type="evidence" value="ECO:0007669"/>
    <property type="project" value="UniProtKB-KW"/>
</dbReference>
<evidence type="ECO:0000259" key="9">
    <source>
        <dbReference type="Pfam" id="PF13231"/>
    </source>
</evidence>
<keyword evidence="4 10" id="KW-0808">Transferase</keyword>
<proteinExistence type="predicted"/>
<evidence type="ECO:0000256" key="7">
    <source>
        <dbReference type="ARBA" id="ARBA00023136"/>
    </source>
</evidence>
<evidence type="ECO:0000256" key="8">
    <source>
        <dbReference type="SAM" id="Phobius"/>
    </source>
</evidence>
<evidence type="ECO:0000256" key="2">
    <source>
        <dbReference type="ARBA" id="ARBA00022475"/>
    </source>
</evidence>
<evidence type="ECO:0000256" key="5">
    <source>
        <dbReference type="ARBA" id="ARBA00022692"/>
    </source>
</evidence>
<keyword evidence="2" id="KW-1003">Cell membrane</keyword>
<feature type="domain" description="Glycosyltransferase RgtA/B/C/D-like" evidence="9">
    <location>
        <begin position="76"/>
        <end position="226"/>
    </location>
</feature>
<feature type="transmembrane region" description="Helical" evidence="8">
    <location>
        <begin position="130"/>
        <end position="163"/>
    </location>
</feature>
<reference evidence="11" key="1">
    <citation type="journal article" date="2019" name="Int. J. Syst. Evol. Microbiol.">
        <title>The Global Catalogue of Microorganisms (GCM) 10K type strain sequencing project: providing services to taxonomists for standard genome sequencing and annotation.</title>
        <authorList>
            <consortium name="The Broad Institute Genomics Platform"/>
            <consortium name="The Broad Institute Genome Sequencing Center for Infectious Disease"/>
            <person name="Wu L."/>
            <person name="Ma J."/>
        </authorList>
    </citation>
    <scope>NUCLEOTIDE SEQUENCE [LARGE SCALE GENOMIC DNA]</scope>
    <source>
        <strain evidence="11">CGMCC 1.16444</strain>
    </source>
</reference>
<dbReference type="EC" id="2.4.-.-" evidence="10"/>